<evidence type="ECO:0000256" key="1">
    <source>
        <dbReference type="SAM" id="MobiDB-lite"/>
    </source>
</evidence>
<feature type="compositionally biased region" description="Basic and acidic residues" evidence="1">
    <location>
        <begin position="380"/>
        <end position="402"/>
    </location>
</feature>
<reference evidence="2" key="1">
    <citation type="submission" date="2021-11" db="EMBL/GenBank/DDBJ databases">
        <authorList>
            <person name="Herlambang A."/>
            <person name="Guo Y."/>
            <person name="Takashima Y."/>
            <person name="Nishizawa T."/>
        </authorList>
    </citation>
    <scope>NUCLEOTIDE SEQUENCE</scope>
    <source>
        <strain evidence="2">E1425</strain>
    </source>
</reference>
<feature type="region of interest" description="Disordered" evidence="1">
    <location>
        <begin position="131"/>
        <end position="402"/>
    </location>
</feature>
<dbReference type="EMBL" id="BQFW01000002">
    <property type="protein sequence ID" value="GJJ68891.1"/>
    <property type="molecule type" value="Genomic_DNA"/>
</dbReference>
<reference evidence="2" key="2">
    <citation type="journal article" date="2022" name="Microbiol. Resour. Announc.">
        <title>Whole-Genome Sequence of Entomortierella parvispora E1425, a Mucoromycotan Fungus Associated with Burkholderiaceae-Related Endosymbiotic Bacteria.</title>
        <authorList>
            <person name="Herlambang A."/>
            <person name="Guo Y."/>
            <person name="Takashima Y."/>
            <person name="Narisawa K."/>
            <person name="Ohta H."/>
            <person name="Nishizawa T."/>
        </authorList>
    </citation>
    <scope>NUCLEOTIDE SEQUENCE</scope>
    <source>
        <strain evidence="2">E1425</strain>
    </source>
</reference>
<feature type="region of interest" description="Disordered" evidence="1">
    <location>
        <begin position="430"/>
        <end position="459"/>
    </location>
</feature>
<keyword evidence="3" id="KW-1185">Reference proteome</keyword>
<evidence type="ECO:0000313" key="3">
    <source>
        <dbReference type="Proteomes" id="UP000827284"/>
    </source>
</evidence>
<organism evidence="2 3">
    <name type="scientific">Entomortierella parvispora</name>
    <dbReference type="NCBI Taxonomy" id="205924"/>
    <lineage>
        <taxon>Eukaryota</taxon>
        <taxon>Fungi</taxon>
        <taxon>Fungi incertae sedis</taxon>
        <taxon>Mucoromycota</taxon>
        <taxon>Mortierellomycotina</taxon>
        <taxon>Mortierellomycetes</taxon>
        <taxon>Mortierellales</taxon>
        <taxon>Mortierellaceae</taxon>
        <taxon>Entomortierella</taxon>
    </lineage>
</organism>
<proteinExistence type="predicted"/>
<feature type="compositionally biased region" description="Low complexity" evidence="1">
    <location>
        <begin position="250"/>
        <end position="262"/>
    </location>
</feature>
<sequence>MPSQTFKGTAPSRPPLQEIFSSHSRSASTPTTNTKSKAEGNSAFAKSYTAFVAELVSAFNSISDSSSSSGSKDTARASHTTSTPPILVTSFEGVDHEIQVDGRQKSKLVKALQSANPDKVNEVIKILKAMPDPTKMTSAPTPQAADNGPPVPPKSKAVADVATVPKKEVGRWGTLRVPKKASAMDQKKKQQQGQSKDDSSIEELQDWDKLDIPFWASWEGQKSNDQATGVPQDVAVTEKSPPSSPPTPTPSYWWWSSASTPPTELPQAESGVPPKPPAKDATTLKLSKHRSTPDLKRAASSGLTLSSLFAKSSSNTPTSDTAPSLNDSSSGSKKKARQGKDHSHSGNSLSTGEQIARAAAAMLAAAANSKPKNRPVTKTETTKDSKSTDMDTTLADKDIKSTEKDIARESAAKTIRATTLKGFLQTQRMPLVKSKAATDTPTKKASKESPPVPPKEPAPAAQVAEVSTKKSSSAVAKKPLLSMEAAYVPPPPPSFVVRTIHTLTSGLMSPFALMQQCPPAYMITAYTFWWGYEIYIPHEAMNAIERVSNASVLFFNLLTGALVAVPGLACLVPISKIIASWVGYQWQAIKSQDVGKGVVVSATWVLPVALASRSWEITDSIEKSLPLSPIPMNNIMHSRLPLLGI</sequence>
<comment type="caution">
    <text evidence="2">The sequence shown here is derived from an EMBL/GenBank/DDBJ whole genome shotgun (WGS) entry which is preliminary data.</text>
</comment>
<feature type="region of interest" description="Disordered" evidence="1">
    <location>
        <begin position="1"/>
        <end position="40"/>
    </location>
</feature>
<gene>
    <name evidence="2" type="ORF">EMPS_01237</name>
</gene>
<feature type="compositionally biased region" description="Polar residues" evidence="1">
    <location>
        <begin position="220"/>
        <end position="229"/>
    </location>
</feature>
<dbReference type="OrthoDB" id="2434934at2759"/>
<feature type="region of interest" description="Disordered" evidence="1">
    <location>
        <begin position="62"/>
        <end position="86"/>
    </location>
</feature>
<feature type="compositionally biased region" description="Low complexity" evidence="1">
    <location>
        <begin position="62"/>
        <end position="71"/>
    </location>
</feature>
<accession>A0A9P3LSC7</accession>
<feature type="compositionally biased region" description="Low complexity" evidence="1">
    <location>
        <begin position="356"/>
        <end position="367"/>
    </location>
</feature>
<feature type="compositionally biased region" description="Polar residues" evidence="1">
    <location>
        <begin position="19"/>
        <end position="35"/>
    </location>
</feature>
<protein>
    <submittedName>
        <fullName evidence="2">Uncharacterized protein</fullName>
    </submittedName>
</protein>
<dbReference type="Proteomes" id="UP000827284">
    <property type="component" value="Unassembled WGS sequence"/>
</dbReference>
<feature type="compositionally biased region" description="Polar residues" evidence="1">
    <location>
        <begin position="301"/>
        <end position="331"/>
    </location>
</feature>
<evidence type="ECO:0000313" key="2">
    <source>
        <dbReference type="EMBL" id="GJJ68891.1"/>
    </source>
</evidence>
<dbReference type="AlphaFoldDB" id="A0A9P3LSC7"/>
<name>A0A9P3LSC7_9FUNG</name>